<dbReference type="Proteomes" id="UP001065549">
    <property type="component" value="Unassembled WGS sequence"/>
</dbReference>
<evidence type="ECO:0000313" key="1">
    <source>
        <dbReference type="EMBL" id="MCU7379724.1"/>
    </source>
</evidence>
<keyword evidence="2" id="KW-1185">Reference proteome</keyword>
<comment type="caution">
    <text evidence="1">The sequence shown here is derived from an EMBL/GenBank/DDBJ whole genome shotgun (WGS) entry which is preliminary data.</text>
</comment>
<dbReference type="RefSeq" id="WP_269478625.1">
    <property type="nucleotide sequence ID" value="NZ_JAOSHN010000006.1"/>
</dbReference>
<dbReference type="EMBL" id="JAOSHN010000006">
    <property type="protein sequence ID" value="MCU7379724.1"/>
    <property type="molecule type" value="Genomic_DNA"/>
</dbReference>
<gene>
    <name evidence="1" type="ORF">OBO34_15365</name>
</gene>
<accession>A0A9J6QV33</accession>
<name>A0A9J6QV33_9FIRM</name>
<reference evidence="1" key="1">
    <citation type="submission" date="2022-09" db="EMBL/GenBank/DDBJ databases">
        <title>Culturomic study of gut microbiota in children with autism spectrum disorder.</title>
        <authorList>
            <person name="Efimov B.A."/>
            <person name="Chaplin A.V."/>
            <person name="Sokolova S.R."/>
            <person name="Pikina A.P."/>
            <person name="Korzhanova M."/>
            <person name="Belova V."/>
            <person name="Korostin D."/>
        </authorList>
    </citation>
    <scope>NUCLEOTIDE SEQUENCE</scope>
    <source>
        <strain evidence="1">ASD5510</strain>
    </source>
</reference>
<sequence>MERRKELLKIVKKSGENAAVLTPLVDDVVFIEARLAELKQLPFIRIDQENPQRQQVTPAAKQYKELLQQYTNLIKVLMIGTGDAGDVETSPLRLWAQKNLETRGSL</sequence>
<organism evidence="1 2">
    <name type="scientific">Hominibacterium faecale</name>
    <dbReference type="NCBI Taxonomy" id="2839743"/>
    <lineage>
        <taxon>Bacteria</taxon>
        <taxon>Bacillati</taxon>
        <taxon>Bacillota</taxon>
        <taxon>Clostridia</taxon>
        <taxon>Peptostreptococcales</taxon>
        <taxon>Anaerovoracaceae</taxon>
        <taxon>Hominibacterium</taxon>
    </lineage>
</organism>
<proteinExistence type="predicted"/>
<dbReference type="AlphaFoldDB" id="A0A9J6QV33"/>
<protein>
    <submittedName>
        <fullName evidence="1">Uncharacterized protein</fullName>
    </submittedName>
</protein>
<evidence type="ECO:0000313" key="2">
    <source>
        <dbReference type="Proteomes" id="UP001065549"/>
    </source>
</evidence>